<comment type="caution">
    <text evidence="1">The sequence shown here is derived from an EMBL/GenBank/DDBJ whole genome shotgun (WGS) entry which is preliminary data.</text>
</comment>
<reference evidence="1" key="1">
    <citation type="journal article" date="2015" name="Genome Biol. Evol.">
        <title>Organellar Genomes of White Spruce (Picea glauca): Assembly and Annotation.</title>
        <authorList>
            <person name="Jackman S.D."/>
            <person name="Warren R.L."/>
            <person name="Gibb E.A."/>
            <person name="Vandervalk B.P."/>
            <person name="Mohamadi H."/>
            <person name="Chu J."/>
            <person name="Raymond A."/>
            <person name="Pleasance S."/>
            <person name="Coope R."/>
            <person name="Wildung M.R."/>
            <person name="Ritland C.E."/>
            <person name="Bousquet J."/>
            <person name="Jones S.J."/>
            <person name="Bohlmann J."/>
            <person name="Birol I."/>
        </authorList>
    </citation>
    <scope>NUCLEOTIDE SEQUENCE [LARGE SCALE GENOMIC DNA]</scope>
    <source>
        <tissue evidence="1">Flushing bud</tissue>
    </source>
</reference>
<organism evidence="1">
    <name type="scientific">Picea glauca</name>
    <name type="common">White spruce</name>
    <name type="synonym">Pinus glauca</name>
    <dbReference type="NCBI Taxonomy" id="3330"/>
    <lineage>
        <taxon>Eukaryota</taxon>
        <taxon>Viridiplantae</taxon>
        <taxon>Streptophyta</taxon>
        <taxon>Embryophyta</taxon>
        <taxon>Tracheophyta</taxon>
        <taxon>Spermatophyta</taxon>
        <taxon>Pinopsida</taxon>
        <taxon>Pinidae</taxon>
        <taxon>Conifers I</taxon>
        <taxon>Pinales</taxon>
        <taxon>Pinaceae</taxon>
        <taxon>Picea</taxon>
    </lineage>
</organism>
<accession>A0A101LX11</accession>
<name>A0A101LX11_PICGL</name>
<gene>
    <name evidence="1" type="ORF">ABT39_MTgene6359</name>
</gene>
<proteinExistence type="predicted"/>
<dbReference type="EMBL" id="LKAM01000009">
    <property type="protein sequence ID" value="KUM46904.1"/>
    <property type="molecule type" value="Genomic_DNA"/>
</dbReference>
<protein>
    <submittedName>
        <fullName evidence="1">Uncharacterized protein</fullName>
    </submittedName>
</protein>
<geneLocation type="mitochondrion" evidence="1"/>
<keyword evidence="1" id="KW-0496">Mitochondrion</keyword>
<sequence length="141" mass="15969">MPLLLMGIKLLLEQGMRVLGLNKRDPVIIDLFLGEVMSFERARMLSLTLLFMDLVQNDRVLPYARVDLSGVVAHREVVGLGWTRLQLGHWFDPTRSLWRGFGSLLLGRAYYENCRPYSAIYKCTAYGVSTDGGLCRLCLVS</sequence>
<evidence type="ECO:0000313" key="1">
    <source>
        <dbReference type="EMBL" id="KUM46904.1"/>
    </source>
</evidence>
<dbReference type="AlphaFoldDB" id="A0A101LX11"/>